<evidence type="ECO:0000313" key="3">
    <source>
        <dbReference type="Proteomes" id="UP000514410"/>
    </source>
</evidence>
<evidence type="ECO:0000313" key="2">
    <source>
        <dbReference type="EMBL" id="QMT84192.1"/>
    </source>
</evidence>
<dbReference type="AlphaFoldDB" id="A0A7L7KXW9"/>
<dbReference type="Proteomes" id="UP000514410">
    <property type="component" value="Chromosome"/>
</dbReference>
<dbReference type="EMBL" id="CP049366">
    <property type="protein sequence ID" value="QMT84192.1"/>
    <property type="molecule type" value="Genomic_DNA"/>
</dbReference>
<gene>
    <name evidence="2" type="ORF">G6534_05945</name>
</gene>
<protein>
    <submittedName>
        <fullName evidence="2">Uncharacterized protein</fullName>
    </submittedName>
</protein>
<dbReference type="RefSeq" id="WP_182082461.1">
    <property type="nucleotide sequence ID" value="NZ_CP049366.1"/>
</dbReference>
<feature type="compositionally biased region" description="Low complexity" evidence="1">
    <location>
        <begin position="58"/>
        <end position="69"/>
    </location>
</feature>
<organism evidence="2 3">
    <name type="scientific">Companilactobacillus pabuli</name>
    <dbReference type="NCBI Taxonomy" id="2714036"/>
    <lineage>
        <taxon>Bacteria</taxon>
        <taxon>Bacillati</taxon>
        <taxon>Bacillota</taxon>
        <taxon>Bacilli</taxon>
        <taxon>Lactobacillales</taxon>
        <taxon>Lactobacillaceae</taxon>
        <taxon>Companilactobacillus</taxon>
    </lineage>
</organism>
<feature type="region of interest" description="Disordered" evidence="1">
    <location>
        <begin position="51"/>
        <end position="71"/>
    </location>
</feature>
<evidence type="ECO:0000256" key="1">
    <source>
        <dbReference type="SAM" id="MobiDB-lite"/>
    </source>
</evidence>
<name>A0A7L7KXW9_9LACO</name>
<sequence>MAENALTKVARIAAGSAMGAILKDKDGNDKIIKPDGNANYLDLRDIVASGSGTGGGDNPNPDNPSAGADYYAGSLADGEITERNLEWSGTDDPTKDLTVTFKDDPGSNPFGQYSGLTIIGHIQKTVMTSGTKGAVSNLELNYDPSNATKDGYFTTTSPYPIYISQSDIASGQELDVPINGIGEGLKGDNTKPAMIHLKYNSDRTMTISHEEGYVNDGISAGATGANYSFVVEIVATFSTQKAVAQLPESIKLFSGSTRTDKANILTLDGTSDYYENVSDGLLINLKKYAYTLYNNQEHGNRISNDDIGILANYVIPKEKLIVGNKIPFQSHNTITDNKSVPAEIHSSGTWKSDGTYTLHAPSQAYVLIEKNKITVQFVFQISFGSHYYNAFLDIQSITPYRK</sequence>
<keyword evidence="3" id="KW-1185">Reference proteome</keyword>
<accession>A0A7L7KXW9</accession>
<proteinExistence type="predicted"/>
<dbReference type="KEGG" id="cpab:G6534_05945"/>
<reference evidence="2 3" key="1">
    <citation type="submission" date="2020-02" db="EMBL/GenBank/DDBJ databases">
        <title>Complete Genome Sequence of Lactobacillus sp. NFFJ11 Isolated from animal feed.</title>
        <authorList>
            <person name="Jung J.Y."/>
        </authorList>
    </citation>
    <scope>NUCLEOTIDE SEQUENCE [LARGE SCALE GENOMIC DNA]</scope>
    <source>
        <strain evidence="2 3">NFFJ11</strain>
    </source>
</reference>